<evidence type="ECO:0000313" key="5">
    <source>
        <dbReference type="EMBL" id="HIU25378.1"/>
    </source>
</evidence>
<dbReference type="AlphaFoldDB" id="A0A9D1HZB3"/>
<reference evidence="5" key="2">
    <citation type="journal article" date="2021" name="PeerJ">
        <title>Extensive microbial diversity within the chicken gut microbiome revealed by metagenomics and culture.</title>
        <authorList>
            <person name="Gilroy R."/>
            <person name="Ravi A."/>
            <person name="Getino M."/>
            <person name="Pursley I."/>
            <person name="Horton D.L."/>
            <person name="Alikhan N.F."/>
            <person name="Baker D."/>
            <person name="Gharbi K."/>
            <person name="Hall N."/>
            <person name="Watson M."/>
            <person name="Adriaenssens E.M."/>
            <person name="Foster-Nyarko E."/>
            <person name="Jarju S."/>
            <person name="Secka A."/>
            <person name="Antonio M."/>
            <person name="Oren A."/>
            <person name="Chaudhuri R.R."/>
            <person name="La Ragione R."/>
            <person name="Hildebrand F."/>
            <person name="Pallen M.J."/>
        </authorList>
    </citation>
    <scope>NUCLEOTIDE SEQUENCE</scope>
    <source>
        <strain evidence="5">ChiHcec3-6078</strain>
    </source>
</reference>
<dbReference type="PROSITE" id="PS01117">
    <property type="entry name" value="HTH_MARR_1"/>
    <property type="match status" value="1"/>
</dbReference>
<dbReference type="Gene3D" id="1.10.10.10">
    <property type="entry name" value="Winged helix-like DNA-binding domain superfamily/Winged helix DNA-binding domain"/>
    <property type="match status" value="1"/>
</dbReference>
<dbReference type="InterPro" id="IPR023187">
    <property type="entry name" value="Tscrpt_reg_MarR-type_CS"/>
</dbReference>
<dbReference type="Proteomes" id="UP000824090">
    <property type="component" value="Unassembled WGS sequence"/>
</dbReference>
<protein>
    <submittedName>
        <fullName evidence="5">MarR family transcriptional regulator</fullName>
    </submittedName>
</protein>
<comment type="caution">
    <text evidence="5">The sequence shown here is derived from an EMBL/GenBank/DDBJ whole genome shotgun (WGS) entry which is preliminary data.</text>
</comment>
<keyword evidence="3" id="KW-0804">Transcription</keyword>
<evidence type="ECO:0000256" key="3">
    <source>
        <dbReference type="ARBA" id="ARBA00023163"/>
    </source>
</evidence>
<dbReference type="InterPro" id="IPR000835">
    <property type="entry name" value="HTH_MarR-typ"/>
</dbReference>
<evidence type="ECO:0000256" key="2">
    <source>
        <dbReference type="ARBA" id="ARBA00023125"/>
    </source>
</evidence>
<name>A0A9D1HZB3_9FIRM</name>
<dbReference type="InterPro" id="IPR036388">
    <property type="entry name" value="WH-like_DNA-bd_sf"/>
</dbReference>
<dbReference type="GO" id="GO:0003700">
    <property type="term" value="F:DNA-binding transcription factor activity"/>
    <property type="evidence" value="ECO:0007669"/>
    <property type="project" value="InterPro"/>
</dbReference>
<dbReference type="GO" id="GO:0003677">
    <property type="term" value="F:DNA binding"/>
    <property type="evidence" value="ECO:0007669"/>
    <property type="project" value="UniProtKB-KW"/>
</dbReference>
<dbReference type="InterPro" id="IPR036390">
    <property type="entry name" value="WH_DNA-bd_sf"/>
</dbReference>
<dbReference type="PROSITE" id="PS50995">
    <property type="entry name" value="HTH_MARR_2"/>
    <property type="match status" value="1"/>
</dbReference>
<evidence type="ECO:0000313" key="6">
    <source>
        <dbReference type="Proteomes" id="UP000824090"/>
    </source>
</evidence>
<proteinExistence type="predicted"/>
<dbReference type="PRINTS" id="PR00598">
    <property type="entry name" value="HTHMARR"/>
</dbReference>
<sequence>MNNRDLHYLLLVSQYLCNRRIVSRTNKLELLPGQPKILEFLLEHDGCSQKEIGEGCLLDKSTVTSLIPRMEGLELIAKHPDPEDGRVFRISLTPKGRRLASMVRGIVSETDRLAWKGIKDDEREAFILTMQKIIENLKEAL</sequence>
<keyword evidence="1" id="KW-0805">Transcription regulation</keyword>
<gene>
    <name evidence="5" type="ORF">IAC50_02610</name>
</gene>
<dbReference type="SUPFAM" id="SSF46785">
    <property type="entry name" value="Winged helix' DNA-binding domain"/>
    <property type="match status" value="1"/>
</dbReference>
<dbReference type="Pfam" id="PF12802">
    <property type="entry name" value="MarR_2"/>
    <property type="match status" value="1"/>
</dbReference>
<evidence type="ECO:0000256" key="1">
    <source>
        <dbReference type="ARBA" id="ARBA00023015"/>
    </source>
</evidence>
<organism evidence="5 6">
    <name type="scientific">Candidatus Allocopromorpha excrementigallinarum</name>
    <dbReference type="NCBI Taxonomy" id="2840742"/>
    <lineage>
        <taxon>Bacteria</taxon>
        <taxon>Bacillati</taxon>
        <taxon>Bacillota</taxon>
        <taxon>Clostridia</taxon>
        <taxon>Eubacteriales</taxon>
        <taxon>Eubacteriaceae</taxon>
        <taxon>Eubacteriaceae incertae sedis</taxon>
        <taxon>Candidatus Allocopromorpha</taxon>
    </lineage>
</organism>
<dbReference type="EMBL" id="DVMP01000051">
    <property type="protein sequence ID" value="HIU25378.1"/>
    <property type="molecule type" value="Genomic_DNA"/>
</dbReference>
<feature type="domain" description="HTH marR-type" evidence="4">
    <location>
        <begin position="2"/>
        <end position="135"/>
    </location>
</feature>
<accession>A0A9D1HZB3</accession>
<keyword evidence="2" id="KW-0238">DNA-binding</keyword>
<dbReference type="PANTHER" id="PTHR42756:SF1">
    <property type="entry name" value="TRANSCRIPTIONAL REPRESSOR OF EMRAB OPERON"/>
    <property type="match status" value="1"/>
</dbReference>
<dbReference type="PANTHER" id="PTHR42756">
    <property type="entry name" value="TRANSCRIPTIONAL REGULATOR, MARR"/>
    <property type="match status" value="1"/>
</dbReference>
<evidence type="ECO:0000259" key="4">
    <source>
        <dbReference type="PROSITE" id="PS50995"/>
    </source>
</evidence>
<dbReference type="SMART" id="SM00347">
    <property type="entry name" value="HTH_MARR"/>
    <property type="match status" value="1"/>
</dbReference>
<reference evidence="5" key="1">
    <citation type="submission" date="2020-10" db="EMBL/GenBank/DDBJ databases">
        <authorList>
            <person name="Gilroy R."/>
        </authorList>
    </citation>
    <scope>NUCLEOTIDE SEQUENCE</scope>
    <source>
        <strain evidence="5">ChiHcec3-6078</strain>
    </source>
</reference>